<sequence length="341" mass="39065">MLSKHEVRWCFTTLWIASVLGRLPLDVDRKNGKIYETKSSLKKWCFKLQLGLGVVHILYLAGTWLRMVIAPDGYKLIDMTLQPVALLAALLSLYNAVALLIYYPQGTVLVFNELYNDTEEPVKFRWLKYTFQELFTIFSFSTVYLGWSMIFPLIVLDPTSPFFVGSICNLDSTWRTVFFWVLEIFLVYFIGGPLTLSIFMQLSMFTHASSVIRNQISELGDQKYLAEDRLRSALQTCRRVQLNLSLYNQSFAYAHYFIKLAAVITSVVCIFCGLEWLESAPGQAFPMMVTGMEVMIGFVLMYDNAFGIPEAMESLKERILMVSLLSEKSWNQGYTKSVVQA</sequence>
<evidence type="ECO:0000256" key="1">
    <source>
        <dbReference type="SAM" id="Phobius"/>
    </source>
</evidence>
<organism evidence="2 3">
    <name type="scientific">Allacma fusca</name>
    <dbReference type="NCBI Taxonomy" id="39272"/>
    <lineage>
        <taxon>Eukaryota</taxon>
        <taxon>Metazoa</taxon>
        <taxon>Ecdysozoa</taxon>
        <taxon>Arthropoda</taxon>
        <taxon>Hexapoda</taxon>
        <taxon>Collembola</taxon>
        <taxon>Symphypleona</taxon>
        <taxon>Sminthuridae</taxon>
        <taxon>Allacma</taxon>
    </lineage>
</organism>
<protein>
    <submittedName>
        <fullName evidence="2">Uncharacterized protein</fullName>
    </submittedName>
</protein>
<keyword evidence="1" id="KW-0812">Transmembrane</keyword>
<feature type="transmembrane region" description="Helical" evidence="1">
    <location>
        <begin position="134"/>
        <end position="156"/>
    </location>
</feature>
<dbReference type="AlphaFoldDB" id="A0A8J2JFJ0"/>
<name>A0A8J2JFJ0_9HEXA</name>
<evidence type="ECO:0000313" key="3">
    <source>
        <dbReference type="Proteomes" id="UP000708208"/>
    </source>
</evidence>
<gene>
    <name evidence="2" type="ORF">AFUS01_LOCUS5376</name>
</gene>
<keyword evidence="1" id="KW-1133">Transmembrane helix</keyword>
<evidence type="ECO:0000313" key="2">
    <source>
        <dbReference type="EMBL" id="CAG7714772.1"/>
    </source>
</evidence>
<feature type="transmembrane region" description="Helical" evidence="1">
    <location>
        <begin position="176"/>
        <end position="199"/>
    </location>
</feature>
<dbReference type="Proteomes" id="UP000708208">
    <property type="component" value="Unassembled WGS sequence"/>
</dbReference>
<keyword evidence="1" id="KW-0472">Membrane</keyword>
<feature type="transmembrane region" description="Helical" evidence="1">
    <location>
        <begin position="256"/>
        <end position="277"/>
    </location>
</feature>
<feature type="transmembrane region" description="Helical" evidence="1">
    <location>
        <begin position="85"/>
        <end position="103"/>
    </location>
</feature>
<feature type="non-terminal residue" evidence="2">
    <location>
        <position position="341"/>
    </location>
</feature>
<dbReference type="EMBL" id="CAJVCH010034251">
    <property type="protein sequence ID" value="CAG7714772.1"/>
    <property type="molecule type" value="Genomic_DNA"/>
</dbReference>
<accession>A0A8J2JFJ0</accession>
<reference evidence="2" key="1">
    <citation type="submission" date="2021-06" db="EMBL/GenBank/DDBJ databases">
        <authorList>
            <person name="Hodson N. C."/>
            <person name="Mongue J. A."/>
            <person name="Jaron S. K."/>
        </authorList>
    </citation>
    <scope>NUCLEOTIDE SEQUENCE</scope>
</reference>
<keyword evidence="3" id="KW-1185">Reference proteome</keyword>
<proteinExistence type="predicted"/>
<feature type="transmembrane region" description="Helical" evidence="1">
    <location>
        <begin position="283"/>
        <end position="302"/>
    </location>
</feature>
<feature type="transmembrane region" description="Helical" evidence="1">
    <location>
        <begin position="46"/>
        <end position="65"/>
    </location>
</feature>
<comment type="caution">
    <text evidence="2">The sequence shown here is derived from an EMBL/GenBank/DDBJ whole genome shotgun (WGS) entry which is preliminary data.</text>
</comment>